<accession>A0ABR9W7S5</accession>
<comment type="caution">
    <text evidence="2">The sequence shown here is derived from an EMBL/GenBank/DDBJ whole genome shotgun (WGS) entry which is preliminary data.</text>
</comment>
<dbReference type="PANTHER" id="PTHR11803">
    <property type="entry name" value="2-IMINOBUTANOATE/2-IMINOPROPANOATE DEAMINASE RIDA"/>
    <property type="match status" value="1"/>
</dbReference>
<proteinExistence type="inferred from homology"/>
<dbReference type="PANTHER" id="PTHR11803:SF58">
    <property type="entry name" value="PROTEIN HMF1-RELATED"/>
    <property type="match status" value="1"/>
</dbReference>
<protein>
    <submittedName>
        <fullName evidence="2">RidA family protein</fullName>
    </submittedName>
</protein>
<dbReference type="Gene3D" id="3.30.1330.40">
    <property type="entry name" value="RutC-like"/>
    <property type="match status" value="1"/>
</dbReference>
<keyword evidence="3" id="KW-1185">Reference proteome</keyword>
<organism evidence="2 3">
    <name type="scientific">Dyadobacter subterraneus</name>
    <dbReference type="NCBI Taxonomy" id="2773304"/>
    <lineage>
        <taxon>Bacteria</taxon>
        <taxon>Pseudomonadati</taxon>
        <taxon>Bacteroidota</taxon>
        <taxon>Cytophagia</taxon>
        <taxon>Cytophagales</taxon>
        <taxon>Spirosomataceae</taxon>
        <taxon>Dyadobacter</taxon>
    </lineage>
</organism>
<gene>
    <name evidence="2" type="ORF">IEE83_06430</name>
</gene>
<comment type="similarity">
    <text evidence="1">Belongs to the RutC family.</text>
</comment>
<reference evidence="3" key="1">
    <citation type="submission" date="2023-07" db="EMBL/GenBank/DDBJ databases">
        <title>Dyadobacter sp. nov 'subterranea' isolated from contaminted grondwater.</title>
        <authorList>
            <person name="Szabo I."/>
            <person name="Al-Omari J."/>
            <person name="Szerdahelyi S.G."/>
            <person name="Rado J."/>
        </authorList>
    </citation>
    <scope>NUCLEOTIDE SEQUENCE [LARGE SCALE GENOMIC DNA]</scope>
    <source>
        <strain evidence="3">UP-52</strain>
    </source>
</reference>
<sequence>MSKIEIEHPDKKVSTGAYSAGVLIDGWLFISGQGSVDLAAGEVIHGTIEEETRNTLNHIKKIVEAAGGSMDDIVKCSAHLSDINEFDRYNTVYATFFPGIKPARTTVQSVLGDGIKVEIDAIARIKTK</sequence>
<dbReference type="Proteomes" id="UP000634134">
    <property type="component" value="Unassembled WGS sequence"/>
</dbReference>
<dbReference type="InterPro" id="IPR006175">
    <property type="entry name" value="YjgF/YER057c/UK114"/>
</dbReference>
<dbReference type="CDD" id="cd00448">
    <property type="entry name" value="YjgF_YER057c_UK114_family"/>
    <property type="match status" value="1"/>
</dbReference>
<evidence type="ECO:0000313" key="2">
    <source>
        <dbReference type="EMBL" id="MBE9461513.1"/>
    </source>
</evidence>
<dbReference type="RefSeq" id="WP_194119787.1">
    <property type="nucleotide sequence ID" value="NZ_JACYGY010000001.1"/>
</dbReference>
<name>A0ABR9W7S5_9BACT</name>
<evidence type="ECO:0000256" key="1">
    <source>
        <dbReference type="ARBA" id="ARBA00010552"/>
    </source>
</evidence>
<evidence type="ECO:0000313" key="3">
    <source>
        <dbReference type="Proteomes" id="UP000634134"/>
    </source>
</evidence>
<dbReference type="EMBL" id="JACYGY010000001">
    <property type="protein sequence ID" value="MBE9461513.1"/>
    <property type="molecule type" value="Genomic_DNA"/>
</dbReference>
<dbReference type="Pfam" id="PF01042">
    <property type="entry name" value="Ribonuc_L-PSP"/>
    <property type="match status" value="1"/>
</dbReference>
<dbReference type="InterPro" id="IPR035959">
    <property type="entry name" value="RutC-like_sf"/>
</dbReference>
<dbReference type="SUPFAM" id="SSF55298">
    <property type="entry name" value="YjgF-like"/>
    <property type="match status" value="1"/>
</dbReference>